<evidence type="ECO:0000313" key="2">
    <source>
        <dbReference type="EMBL" id="CAF1125210.1"/>
    </source>
</evidence>
<evidence type="ECO:0000313" key="3">
    <source>
        <dbReference type="Proteomes" id="UP000663879"/>
    </source>
</evidence>
<accession>A0A814QWK6</accession>
<keyword evidence="3" id="KW-1185">Reference proteome</keyword>
<dbReference type="EMBL" id="CAJNOC010009135">
    <property type="protein sequence ID" value="CAF1125210.1"/>
    <property type="molecule type" value="Genomic_DNA"/>
</dbReference>
<dbReference type="Gene3D" id="3.30.70.270">
    <property type="match status" value="1"/>
</dbReference>
<dbReference type="InterPro" id="IPR043502">
    <property type="entry name" value="DNA/RNA_pol_sf"/>
</dbReference>
<comment type="caution">
    <text evidence="2">The sequence shown here is derived from an EMBL/GenBank/DDBJ whole genome shotgun (WGS) entry which is preliminary data.</text>
</comment>
<protein>
    <recommendedName>
        <fullName evidence="1">Peptidase A9 domain-containing protein</fullName>
    </recommendedName>
</protein>
<dbReference type="InterPro" id="IPR043128">
    <property type="entry name" value="Rev_trsase/Diguanyl_cyclase"/>
</dbReference>
<evidence type="ECO:0000259" key="1">
    <source>
        <dbReference type="Pfam" id="PF03539"/>
    </source>
</evidence>
<dbReference type="Gene3D" id="3.10.10.10">
    <property type="entry name" value="HIV Type 1 Reverse Transcriptase, subunit A, domain 1"/>
    <property type="match status" value="1"/>
</dbReference>
<sequence length="287" mass="33135">IKQDENDVHLNYINENENKNELKGNKVLATVKRVVKPKTEFVLKCKSNPELIGREMMFEPRNKEKWSKNGLVFGKCLNKVDENGEVFVIGINASEKEVELESGHEVGSFEDVEIMNTKVNLEDKLGKKIDLSKLKISDKLTKEQRNKLVKLILKHEKAFKWTEDDIGLTDLTKHEIKTGDTKPIKQRAYRLPQAAQEEVSKQIKNMLSKNVIRESKSPWASPIILVKKKADESGKRKFRFCKDFRKLNEATIKDNYPLPRIDDTVDALGGAWFFTCWIWIVVTGRYS</sequence>
<feature type="domain" description="Peptidase A9" evidence="1">
    <location>
        <begin position="132"/>
        <end position="193"/>
    </location>
</feature>
<dbReference type="InterPro" id="IPR053134">
    <property type="entry name" value="RNA-dir_DNA_polymerase"/>
</dbReference>
<reference evidence="2" key="1">
    <citation type="submission" date="2021-02" db="EMBL/GenBank/DDBJ databases">
        <authorList>
            <person name="Nowell W R."/>
        </authorList>
    </citation>
    <scope>NUCLEOTIDE SEQUENCE</scope>
    <source>
        <strain evidence="2">Ploen Becks lab</strain>
    </source>
</reference>
<feature type="non-terminal residue" evidence="2">
    <location>
        <position position="1"/>
    </location>
</feature>
<dbReference type="GO" id="GO:0004190">
    <property type="term" value="F:aspartic-type endopeptidase activity"/>
    <property type="evidence" value="ECO:0007669"/>
    <property type="project" value="InterPro"/>
</dbReference>
<gene>
    <name evidence="2" type="ORF">OXX778_LOCUS22224</name>
</gene>
<dbReference type="Proteomes" id="UP000663879">
    <property type="component" value="Unassembled WGS sequence"/>
</dbReference>
<dbReference type="InterPro" id="IPR001641">
    <property type="entry name" value="Spumavirus_A9"/>
</dbReference>
<dbReference type="AlphaFoldDB" id="A0A814QWK6"/>
<dbReference type="Pfam" id="PF03539">
    <property type="entry name" value="Spuma_A9PTase"/>
    <property type="match status" value="1"/>
</dbReference>
<name>A0A814QWK6_9BILA</name>
<organism evidence="2 3">
    <name type="scientific">Brachionus calyciflorus</name>
    <dbReference type="NCBI Taxonomy" id="104777"/>
    <lineage>
        <taxon>Eukaryota</taxon>
        <taxon>Metazoa</taxon>
        <taxon>Spiralia</taxon>
        <taxon>Gnathifera</taxon>
        <taxon>Rotifera</taxon>
        <taxon>Eurotatoria</taxon>
        <taxon>Monogononta</taxon>
        <taxon>Pseudotrocha</taxon>
        <taxon>Ploima</taxon>
        <taxon>Brachionidae</taxon>
        <taxon>Brachionus</taxon>
    </lineage>
</organism>
<proteinExistence type="predicted"/>
<dbReference type="PANTHER" id="PTHR24559:SF435">
    <property type="entry name" value="RIBONUCLEASE H"/>
    <property type="match status" value="1"/>
</dbReference>
<dbReference type="PANTHER" id="PTHR24559">
    <property type="entry name" value="TRANSPOSON TY3-I GAG-POL POLYPROTEIN"/>
    <property type="match status" value="1"/>
</dbReference>
<dbReference type="GO" id="GO:0006508">
    <property type="term" value="P:proteolysis"/>
    <property type="evidence" value="ECO:0007669"/>
    <property type="project" value="InterPro"/>
</dbReference>
<dbReference type="OrthoDB" id="8041546at2759"/>
<dbReference type="SUPFAM" id="SSF56672">
    <property type="entry name" value="DNA/RNA polymerases"/>
    <property type="match status" value="1"/>
</dbReference>